<dbReference type="RefSeq" id="WP_143154873.1">
    <property type="nucleotide sequence ID" value="NZ_CP192219.1"/>
</dbReference>
<evidence type="ECO:0000259" key="3">
    <source>
        <dbReference type="Pfam" id="PF12102"/>
    </source>
</evidence>
<keyword evidence="4" id="KW-0540">Nuclease</keyword>
<feature type="domain" description="Type IV methyl-directed restriction enzyme EcoKMcrB subunit DNA-binding" evidence="3">
    <location>
        <begin position="158"/>
        <end position="329"/>
    </location>
</feature>
<dbReference type="GO" id="GO:0004519">
    <property type="term" value="F:endonuclease activity"/>
    <property type="evidence" value="ECO:0007669"/>
    <property type="project" value="UniProtKB-KW"/>
</dbReference>
<feature type="domain" description="HNH" evidence="2">
    <location>
        <begin position="390"/>
        <end position="447"/>
    </location>
</feature>
<dbReference type="InterPro" id="IPR002711">
    <property type="entry name" value="HNH"/>
</dbReference>
<evidence type="ECO:0000256" key="1">
    <source>
        <dbReference type="SAM" id="MobiDB-lite"/>
    </source>
</evidence>
<dbReference type="InterPro" id="IPR003615">
    <property type="entry name" value="HNH_nuc"/>
</dbReference>
<gene>
    <name evidence="4" type="ORF">SAMN05660830_03179</name>
</gene>
<reference evidence="4 5" key="1">
    <citation type="submission" date="2016-11" db="EMBL/GenBank/DDBJ databases">
        <authorList>
            <person name="Varghese N."/>
            <person name="Submissions S."/>
        </authorList>
    </citation>
    <scope>NUCLEOTIDE SEQUENCE [LARGE SCALE GENOMIC DNA]</scope>
    <source>
        <strain evidence="4 5">DSM 17919</strain>
    </source>
</reference>
<feature type="region of interest" description="Disordered" evidence="1">
    <location>
        <begin position="340"/>
        <end position="363"/>
    </location>
</feature>
<evidence type="ECO:0000259" key="2">
    <source>
        <dbReference type="Pfam" id="PF01844"/>
    </source>
</evidence>
<dbReference type="EMBL" id="FQZR01000017">
    <property type="protein sequence ID" value="SHJ76863.1"/>
    <property type="molecule type" value="Genomic_DNA"/>
</dbReference>
<sequence length="465" mass="52715">MSKSSSIYPVKSFSWTLLSSNIAQKQLDKSAFFHNGSRLPKHIRPFFNCQNHISAQNIILRYKGKEYQAAVVYKQKINRFNLMWRAAFSKQLAKMFPDKKRDSGVLKFTKLRDDFFDVELLRCDSQRAGSSITPVTADDTTSIKECLHYIMKELQRGATGEEYTDHPLACFIRGEFKEELESAIDQKYSSLKISTSAGAGQWASVVWGAVLDPIVTATATKGYYLVYLFHSSGKKVFLSLNQGATAVEEEFKGNAKEVLKKRASFIRQRLGKKVTSNMVKTIDLGSSVKLPLQYEAGHSTGYVYDFDKLPSEAKLLEDLFELCGLYNALTFRGGVTSSVDEEKDSKRSKKSKDAKKKTSLNEKRQYSLHKKIDRNSVLIAEVKKVKGYRCEVCGMSLEEKYGDLGREYIEAHHLVPISTLEEEVEIPHDPVHDFAVLCANCHRMIHRLDDPSDLSQLQQRIKAVI</sequence>
<proteinExistence type="predicted"/>
<dbReference type="Gene3D" id="3.30.920.90">
    <property type="match status" value="1"/>
</dbReference>
<dbReference type="GO" id="GO:0003676">
    <property type="term" value="F:nucleic acid binding"/>
    <property type="evidence" value="ECO:0007669"/>
    <property type="project" value="InterPro"/>
</dbReference>
<accession>A0A8G2CCB6</accession>
<dbReference type="GO" id="GO:0008270">
    <property type="term" value="F:zinc ion binding"/>
    <property type="evidence" value="ECO:0007669"/>
    <property type="project" value="InterPro"/>
</dbReference>
<dbReference type="Proteomes" id="UP000184001">
    <property type="component" value="Unassembled WGS sequence"/>
</dbReference>
<evidence type="ECO:0000313" key="4">
    <source>
        <dbReference type="EMBL" id="SHJ76863.1"/>
    </source>
</evidence>
<keyword evidence="4" id="KW-0255">Endonuclease</keyword>
<keyword evidence="4" id="KW-0378">Hydrolase</keyword>
<dbReference type="Pfam" id="PF12102">
    <property type="entry name" value="MrcB_N"/>
    <property type="match status" value="1"/>
</dbReference>
<evidence type="ECO:0000313" key="5">
    <source>
        <dbReference type="Proteomes" id="UP000184001"/>
    </source>
</evidence>
<comment type="caution">
    <text evidence="4">The sequence shown here is derived from an EMBL/GenBank/DDBJ whole genome shotgun (WGS) entry which is preliminary data.</text>
</comment>
<dbReference type="CDD" id="cd00085">
    <property type="entry name" value="HNHc"/>
    <property type="match status" value="1"/>
</dbReference>
<dbReference type="Gene3D" id="1.10.30.50">
    <property type="match status" value="1"/>
</dbReference>
<dbReference type="InterPro" id="IPR021961">
    <property type="entry name" value="McrB_DNA-bd"/>
</dbReference>
<dbReference type="AlphaFoldDB" id="A0A8G2CCB6"/>
<organism evidence="4 5">
    <name type="scientific">Halodesulfovibrio aestuarii</name>
    <dbReference type="NCBI Taxonomy" id="126333"/>
    <lineage>
        <taxon>Bacteria</taxon>
        <taxon>Pseudomonadati</taxon>
        <taxon>Thermodesulfobacteriota</taxon>
        <taxon>Desulfovibrionia</taxon>
        <taxon>Desulfovibrionales</taxon>
        <taxon>Desulfovibrionaceae</taxon>
        <taxon>Halodesulfovibrio</taxon>
    </lineage>
</organism>
<dbReference type="Pfam" id="PF01844">
    <property type="entry name" value="HNH"/>
    <property type="match status" value="1"/>
</dbReference>
<protein>
    <submittedName>
        <fullName evidence="4">HNH endonuclease</fullName>
    </submittedName>
</protein>
<name>A0A8G2CCB6_9BACT</name>
<feature type="compositionally biased region" description="Basic residues" evidence="1">
    <location>
        <begin position="346"/>
        <end position="358"/>
    </location>
</feature>